<feature type="signal peptide" evidence="2">
    <location>
        <begin position="1"/>
        <end position="34"/>
    </location>
</feature>
<organism evidence="4 5">
    <name type="scientific">Dyella jiangningensis</name>
    <dbReference type="NCBI Taxonomy" id="1379159"/>
    <lineage>
        <taxon>Bacteria</taxon>
        <taxon>Pseudomonadati</taxon>
        <taxon>Pseudomonadota</taxon>
        <taxon>Gammaproteobacteria</taxon>
        <taxon>Lysobacterales</taxon>
        <taxon>Rhodanobacteraceae</taxon>
        <taxon>Dyella</taxon>
    </lineage>
</organism>
<dbReference type="Proteomes" id="UP000248926">
    <property type="component" value="Unassembled WGS sequence"/>
</dbReference>
<accession>A0A328P0L1</accession>
<dbReference type="InterPro" id="IPR024311">
    <property type="entry name" value="Lipocalin-like"/>
</dbReference>
<gene>
    <name evidence="4" type="ORF">CA260_19120</name>
</gene>
<name>A0A328P0L1_9GAMM</name>
<feature type="region of interest" description="Disordered" evidence="1">
    <location>
        <begin position="174"/>
        <end position="193"/>
    </location>
</feature>
<dbReference type="AlphaFoldDB" id="A0A328P0L1"/>
<reference evidence="4 5" key="1">
    <citation type="journal article" date="2018" name="Genet. Mol. Biol.">
        <title>The genome sequence of Dyella jiangningensis FCAV SCS01 from a lignocellulose-decomposing microbial consortium metagenome reveals potential for biotechnological applications.</title>
        <authorList>
            <person name="Desiderato J.G."/>
            <person name="Alvarenga D.O."/>
            <person name="Constancio M.T.L."/>
            <person name="Alves L.M.C."/>
            <person name="Varani A.M."/>
        </authorList>
    </citation>
    <scope>NUCLEOTIDE SEQUENCE [LARGE SCALE GENOMIC DNA]</scope>
    <source>
        <strain evidence="4 5">FCAV SCS01</strain>
    </source>
</reference>
<evidence type="ECO:0000256" key="2">
    <source>
        <dbReference type="SAM" id="SignalP"/>
    </source>
</evidence>
<dbReference type="OrthoDB" id="118834at2"/>
<proteinExistence type="predicted"/>
<feature type="domain" description="Lipocalin-like" evidence="3">
    <location>
        <begin position="57"/>
        <end position="192"/>
    </location>
</feature>
<dbReference type="EMBL" id="NFZS01000005">
    <property type="protein sequence ID" value="RAO74913.1"/>
    <property type="molecule type" value="Genomic_DNA"/>
</dbReference>
<comment type="caution">
    <text evidence="4">The sequence shown here is derived from an EMBL/GenBank/DDBJ whole genome shotgun (WGS) entry which is preliminary data.</text>
</comment>
<dbReference type="Pfam" id="PF13924">
    <property type="entry name" value="Lipocalin_5"/>
    <property type="match status" value="1"/>
</dbReference>
<sequence length="193" mass="21123">MHCPPTKDSPMPFRFRCLAPALLALALVVPAVHAGEPQEKPTGTATMETASVPAWLVGTWTLVRCDNVYPDGHRVELYGPHPQGLWMIDGHGHYLMHIARVQRTPFAAGDKSKGTAEEYRAASLDSNSHFGSIRVEDNRLVTHIDQASFPNWNGRDGKSSFTHDGKQLTYIVAKPSSGSGDGAHGEVVWQRVD</sequence>
<evidence type="ECO:0000256" key="1">
    <source>
        <dbReference type="SAM" id="MobiDB-lite"/>
    </source>
</evidence>
<keyword evidence="2" id="KW-0732">Signal</keyword>
<evidence type="ECO:0000259" key="3">
    <source>
        <dbReference type="Pfam" id="PF13924"/>
    </source>
</evidence>
<evidence type="ECO:0000313" key="5">
    <source>
        <dbReference type="Proteomes" id="UP000248926"/>
    </source>
</evidence>
<feature type="chain" id="PRO_5016437514" description="Lipocalin-like domain-containing protein" evidence="2">
    <location>
        <begin position="35"/>
        <end position="193"/>
    </location>
</feature>
<protein>
    <recommendedName>
        <fullName evidence="3">Lipocalin-like domain-containing protein</fullName>
    </recommendedName>
</protein>
<evidence type="ECO:0000313" key="4">
    <source>
        <dbReference type="EMBL" id="RAO74913.1"/>
    </source>
</evidence>
<keyword evidence="5" id="KW-1185">Reference proteome</keyword>